<sequence>MHNNKWWFLVVDVVGALTDSSDPGAYWRKLKQRLNEEKSEVVTNCHGLKLTATDGKNI</sequence>
<dbReference type="EMBL" id="LAOQ01000003">
    <property type="protein sequence ID" value="KJW04596.1"/>
    <property type="molecule type" value="Genomic_DNA"/>
</dbReference>
<dbReference type="Proteomes" id="UP000033736">
    <property type="component" value="Unassembled WGS sequence"/>
</dbReference>
<accession>A0A0F3REZ8</accession>
<protein>
    <submittedName>
        <fullName evidence="1">Uncharacterized protein</fullName>
    </submittedName>
</protein>
<comment type="caution">
    <text evidence="1">The sequence shown here is derived from an EMBL/GenBank/DDBJ whole genome shotgun (WGS) entry which is preliminary data.</text>
</comment>
<dbReference type="RefSeq" id="WP_261368699.1">
    <property type="nucleotide sequence ID" value="NZ_LAOQ01000003.1"/>
</dbReference>
<evidence type="ECO:0000313" key="1">
    <source>
        <dbReference type="EMBL" id="KJW04596.1"/>
    </source>
</evidence>
<evidence type="ECO:0000313" key="2">
    <source>
        <dbReference type="Proteomes" id="UP000033736"/>
    </source>
</evidence>
<keyword evidence="2" id="KW-1185">Reference proteome</keyword>
<dbReference type="AlphaFoldDB" id="A0A0F3REZ8"/>
<reference evidence="1 2" key="1">
    <citation type="submission" date="2015-01" db="EMBL/GenBank/DDBJ databases">
        <title>Genome Sequencing of Rickettsiales /home/snadendla/prok_pipe/test/illegal_ec_num.txt.</title>
        <authorList>
            <person name="Daugherty S.C."/>
            <person name="Su Q."/>
            <person name="Abolude K."/>
            <person name="Beier-Sexton M."/>
            <person name="Carlyon J.A."/>
            <person name="Carter R."/>
            <person name="Day N.P."/>
            <person name="Dumler S.J."/>
            <person name="Dyachenko V."/>
            <person name="Godinez A."/>
            <person name="Kurtti T.J."/>
            <person name="Lichay M."/>
            <person name="Mullins K.E."/>
            <person name="Ott S."/>
            <person name="Pappas-Brown V."/>
            <person name="Paris D.H."/>
            <person name="Patel P."/>
            <person name="Richards A.L."/>
            <person name="Sadzewicz L."/>
            <person name="Sears K."/>
            <person name="Seidman D."/>
            <person name="Sengamalay N."/>
            <person name="Stenos J."/>
            <person name="Tallon L.J."/>
            <person name="Vincent G."/>
            <person name="Fraser C.M."/>
            <person name="Munderloh U."/>
            <person name="Dunning-Hotopp J.C."/>
        </authorList>
    </citation>
    <scope>NUCLEOTIDE SEQUENCE [LARGE SCALE GENOMIC DNA]</scope>
    <source>
        <strain evidence="1 2">T170-B</strain>
    </source>
</reference>
<name>A0A0F3REZ8_9RICK</name>
<gene>
    <name evidence="1" type="ORF">RAT170B_0911</name>
</gene>
<proteinExistence type="predicted"/>
<organism evidence="1 2">
    <name type="scientific">Rickettsia argasii T170-B</name>
    <dbReference type="NCBI Taxonomy" id="1268837"/>
    <lineage>
        <taxon>Bacteria</taxon>
        <taxon>Pseudomonadati</taxon>
        <taxon>Pseudomonadota</taxon>
        <taxon>Alphaproteobacteria</taxon>
        <taxon>Rickettsiales</taxon>
        <taxon>Rickettsiaceae</taxon>
        <taxon>Rickettsieae</taxon>
        <taxon>Rickettsia</taxon>
        <taxon>spotted fever group</taxon>
    </lineage>
</organism>
<dbReference type="PATRIC" id="fig|1268837.3.peg.1096"/>